<gene>
    <name evidence="2" type="ORF">JIN81_16225</name>
</gene>
<dbReference type="GO" id="GO:0004803">
    <property type="term" value="F:transposase activity"/>
    <property type="evidence" value="ECO:0007669"/>
    <property type="project" value="InterPro"/>
</dbReference>
<evidence type="ECO:0000259" key="1">
    <source>
        <dbReference type="SMART" id="SM01321"/>
    </source>
</evidence>
<dbReference type="PANTHER" id="PTHR36966:SF1">
    <property type="entry name" value="REP-ASSOCIATED TYROSINE TRANSPOSASE"/>
    <property type="match status" value="1"/>
</dbReference>
<dbReference type="EMBL" id="JAENII010000014">
    <property type="protein sequence ID" value="MBK1828580.1"/>
    <property type="molecule type" value="Genomic_DNA"/>
</dbReference>
<dbReference type="Gene3D" id="3.30.70.1290">
    <property type="entry name" value="Transposase IS200-like"/>
    <property type="match status" value="1"/>
</dbReference>
<dbReference type="Proteomes" id="UP000658278">
    <property type="component" value="Unassembled WGS sequence"/>
</dbReference>
<dbReference type="GO" id="GO:0006313">
    <property type="term" value="P:DNA transposition"/>
    <property type="evidence" value="ECO:0007669"/>
    <property type="project" value="InterPro"/>
</dbReference>
<dbReference type="InterPro" id="IPR052715">
    <property type="entry name" value="RAYT_transposase"/>
</dbReference>
<organism evidence="2 3">
    <name type="scientific">Haloferula rosea</name>
    <dbReference type="NCBI Taxonomy" id="490093"/>
    <lineage>
        <taxon>Bacteria</taxon>
        <taxon>Pseudomonadati</taxon>
        <taxon>Verrucomicrobiota</taxon>
        <taxon>Verrucomicrobiia</taxon>
        <taxon>Verrucomicrobiales</taxon>
        <taxon>Verrucomicrobiaceae</taxon>
        <taxon>Haloferula</taxon>
    </lineage>
</organism>
<dbReference type="GO" id="GO:0043565">
    <property type="term" value="F:sequence-specific DNA binding"/>
    <property type="evidence" value="ECO:0007669"/>
    <property type="project" value="TreeGrafter"/>
</dbReference>
<keyword evidence="3" id="KW-1185">Reference proteome</keyword>
<accession>A0A934RDI3</accession>
<name>A0A934RDI3_9BACT</name>
<dbReference type="PANTHER" id="PTHR36966">
    <property type="entry name" value="REP-ASSOCIATED TYROSINE TRANSPOSASE"/>
    <property type="match status" value="1"/>
</dbReference>
<comment type="caution">
    <text evidence="2">The sequence shown here is derived from an EMBL/GenBank/DDBJ whole genome shotgun (WGS) entry which is preliminary data.</text>
</comment>
<sequence>MEPKGHHRRGYLPHRDYGGALQAITFRQADSLPAHIVDSWKQELQPLLYSPDAQIKETTRHELLRRITRYEDAGHGSCELRHPEVASIIQEALILDHDKRYRLIAWCIMPNHVHVLIRQHDHTSLQTIIHSWKGRSARIINLHLNRQGAFWARDYFDRAIRDSDHFWKCISYIHHNPVRAGLIQDPKDWPYSSLGHGWPQPRQ</sequence>
<reference evidence="2" key="1">
    <citation type="submission" date="2021-01" db="EMBL/GenBank/DDBJ databases">
        <title>Modified the classification status of verrucomicrobia.</title>
        <authorList>
            <person name="Feng X."/>
        </authorList>
    </citation>
    <scope>NUCLEOTIDE SEQUENCE</scope>
    <source>
        <strain evidence="2">KCTC 22201</strain>
    </source>
</reference>
<proteinExistence type="predicted"/>
<dbReference type="Pfam" id="PF01797">
    <property type="entry name" value="Y1_Tnp"/>
    <property type="match status" value="1"/>
</dbReference>
<dbReference type="InterPro" id="IPR036515">
    <property type="entry name" value="Transposase_17_sf"/>
</dbReference>
<dbReference type="AlphaFoldDB" id="A0A934RDI3"/>
<dbReference type="NCBIfam" id="NF047646">
    <property type="entry name" value="REP_Tyr_transpos"/>
    <property type="match status" value="1"/>
</dbReference>
<feature type="domain" description="Transposase IS200-like" evidence="1">
    <location>
        <begin position="70"/>
        <end position="176"/>
    </location>
</feature>
<evidence type="ECO:0000313" key="2">
    <source>
        <dbReference type="EMBL" id="MBK1828580.1"/>
    </source>
</evidence>
<dbReference type="SUPFAM" id="SSF143422">
    <property type="entry name" value="Transposase IS200-like"/>
    <property type="match status" value="1"/>
</dbReference>
<dbReference type="SMART" id="SM01321">
    <property type="entry name" value="Y1_Tnp"/>
    <property type="match status" value="1"/>
</dbReference>
<evidence type="ECO:0000313" key="3">
    <source>
        <dbReference type="Proteomes" id="UP000658278"/>
    </source>
</evidence>
<protein>
    <submittedName>
        <fullName evidence="2">Transposase</fullName>
    </submittedName>
</protein>
<dbReference type="InterPro" id="IPR002686">
    <property type="entry name" value="Transposase_17"/>
</dbReference>